<comment type="caution">
    <text evidence="2">The sequence shown here is derived from an EMBL/GenBank/DDBJ whole genome shotgun (WGS) entry which is preliminary data.</text>
</comment>
<accession>A0AAE0NEN1</accession>
<reference evidence="2" key="2">
    <citation type="submission" date="2023-06" db="EMBL/GenBank/DDBJ databases">
        <authorList>
            <consortium name="Lawrence Berkeley National Laboratory"/>
            <person name="Haridas S."/>
            <person name="Hensen N."/>
            <person name="Bonometti L."/>
            <person name="Westerberg I."/>
            <person name="Brannstrom I.O."/>
            <person name="Guillou S."/>
            <person name="Cros-Aarteil S."/>
            <person name="Calhoun S."/>
            <person name="Kuo A."/>
            <person name="Mondo S."/>
            <person name="Pangilinan J."/>
            <person name="Riley R."/>
            <person name="Labutti K."/>
            <person name="Andreopoulos B."/>
            <person name="Lipzen A."/>
            <person name="Chen C."/>
            <person name="Yanf M."/>
            <person name="Daum C."/>
            <person name="Ng V."/>
            <person name="Clum A."/>
            <person name="Steindorff A."/>
            <person name="Ohm R."/>
            <person name="Martin F."/>
            <person name="Silar P."/>
            <person name="Natvig D."/>
            <person name="Lalanne C."/>
            <person name="Gautier V."/>
            <person name="Ament-Velasquez S.L."/>
            <person name="Kruys A."/>
            <person name="Hutchinson M.I."/>
            <person name="Powell A.J."/>
            <person name="Barry K."/>
            <person name="Miller A.N."/>
            <person name="Grigoriev I.V."/>
            <person name="Debuchy R."/>
            <person name="Gladieux P."/>
            <person name="Thoren M.H."/>
            <person name="Johannesson H."/>
        </authorList>
    </citation>
    <scope>NUCLEOTIDE SEQUENCE</scope>
    <source>
        <strain evidence="2">CBS 958.72</strain>
    </source>
</reference>
<name>A0AAE0NEN1_9PEZI</name>
<dbReference type="AlphaFoldDB" id="A0AAE0NEN1"/>
<dbReference type="Proteomes" id="UP001287356">
    <property type="component" value="Unassembled WGS sequence"/>
</dbReference>
<evidence type="ECO:0000313" key="2">
    <source>
        <dbReference type="EMBL" id="KAK3380069.1"/>
    </source>
</evidence>
<protein>
    <submittedName>
        <fullName evidence="2">Uncharacterized protein</fullName>
    </submittedName>
</protein>
<reference evidence="2" key="1">
    <citation type="journal article" date="2023" name="Mol. Phylogenet. Evol.">
        <title>Genome-scale phylogeny and comparative genomics of the fungal order Sordariales.</title>
        <authorList>
            <person name="Hensen N."/>
            <person name="Bonometti L."/>
            <person name="Westerberg I."/>
            <person name="Brannstrom I.O."/>
            <person name="Guillou S."/>
            <person name="Cros-Aarteil S."/>
            <person name="Calhoun S."/>
            <person name="Haridas S."/>
            <person name="Kuo A."/>
            <person name="Mondo S."/>
            <person name="Pangilinan J."/>
            <person name="Riley R."/>
            <person name="LaButti K."/>
            <person name="Andreopoulos B."/>
            <person name="Lipzen A."/>
            <person name="Chen C."/>
            <person name="Yan M."/>
            <person name="Daum C."/>
            <person name="Ng V."/>
            <person name="Clum A."/>
            <person name="Steindorff A."/>
            <person name="Ohm R.A."/>
            <person name="Martin F."/>
            <person name="Silar P."/>
            <person name="Natvig D.O."/>
            <person name="Lalanne C."/>
            <person name="Gautier V."/>
            <person name="Ament-Velasquez S.L."/>
            <person name="Kruys A."/>
            <person name="Hutchinson M.I."/>
            <person name="Powell A.J."/>
            <person name="Barry K."/>
            <person name="Miller A.N."/>
            <person name="Grigoriev I.V."/>
            <person name="Debuchy R."/>
            <person name="Gladieux P."/>
            <person name="Hiltunen Thoren M."/>
            <person name="Johannesson H."/>
        </authorList>
    </citation>
    <scope>NUCLEOTIDE SEQUENCE</scope>
    <source>
        <strain evidence="2">CBS 958.72</strain>
    </source>
</reference>
<proteinExistence type="predicted"/>
<organism evidence="2 3">
    <name type="scientific">Lasiosphaeria ovina</name>
    <dbReference type="NCBI Taxonomy" id="92902"/>
    <lineage>
        <taxon>Eukaryota</taxon>
        <taxon>Fungi</taxon>
        <taxon>Dikarya</taxon>
        <taxon>Ascomycota</taxon>
        <taxon>Pezizomycotina</taxon>
        <taxon>Sordariomycetes</taxon>
        <taxon>Sordariomycetidae</taxon>
        <taxon>Sordariales</taxon>
        <taxon>Lasiosphaeriaceae</taxon>
        <taxon>Lasiosphaeria</taxon>
    </lineage>
</organism>
<feature type="region of interest" description="Disordered" evidence="1">
    <location>
        <begin position="123"/>
        <end position="200"/>
    </location>
</feature>
<gene>
    <name evidence="2" type="ORF">B0T24DRAFT_675803</name>
</gene>
<sequence length="200" mass="22061">MVTATSRSSALLEPTWSVPSSISTSVLGLDDVDETTQGLVGYRISQFAGRRSRSDSYAYRRLLQRDRESELGRRLGLESSFVQPASHSRTIELTIRIPSRQRQLISSAVDYSILRTIRHAVASEENSEPTSPDMYASLPDLNRPGQQGQGSRSKSRTREISAPSMMSFGTGQDSLATTPAGRRQAARQLFEQYGIPRPPG</sequence>
<feature type="compositionally biased region" description="Polar residues" evidence="1">
    <location>
        <begin position="167"/>
        <end position="177"/>
    </location>
</feature>
<keyword evidence="3" id="KW-1185">Reference proteome</keyword>
<evidence type="ECO:0000313" key="3">
    <source>
        <dbReference type="Proteomes" id="UP001287356"/>
    </source>
</evidence>
<dbReference type="EMBL" id="JAULSN010000002">
    <property type="protein sequence ID" value="KAK3380069.1"/>
    <property type="molecule type" value="Genomic_DNA"/>
</dbReference>
<evidence type="ECO:0000256" key="1">
    <source>
        <dbReference type="SAM" id="MobiDB-lite"/>
    </source>
</evidence>